<dbReference type="EMBL" id="BFAD01000009">
    <property type="protein sequence ID" value="GBE86377.1"/>
    <property type="molecule type" value="Genomic_DNA"/>
</dbReference>
<dbReference type="RefSeq" id="XP_027617290.1">
    <property type="nucleotide sequence ID" value="XM_027761489.1"/>
</dbReference>
<dbReference type="InParanoid" id="A0A401GVX6"/>
<protein>
    <submittedName>
        <fullName evidence="1">Uncharacterized protein</fullName>
    </submittedName>
</protein>
<accession>A0A401GVX6</accession>
<evidence type="ECO:0000313" key="2">
    <source>
        <dbReference type="Proteomes" id="UP000287166"/>
    </source>
</evidence>
<dbReference type="Proteomes" id="UP000287166">
    <property type="component" value="Unassembled WGS sequence"/>
</dbReference>
<organism evidence="1 2">
    <name type="scientific">Sparassis crispa</name>
    <dbReference type="NCBI Taxonomy" id="139825"/>
    <lineage>
        <taxon>Eukaryota</taxon>
        <taxon>Fungi</taxon>
        <taxon>Dikarya</taxon>
        <taxon>Basidiomycota</taxon>
        <taxon>Agaricomycotina</taxon>
        <taxon>Agaricomycetes</taxon>
        <taxon>Polyporales</taxon>
        <taxon>Sparassidaceae</taxon>
        <taxon>Sparassis</taxon>
    </lineage>
</organism>
<gene>
    <name evidence="1" type="ORF">SCP_0902560</name>
</gene>
<name>A0A401GVX6_9APHY</name>
<evidence type="ECO:0000313" key="1">
    <source>
        <dbReference type="EMBL" id="GBE86377.1"/>
    </source>
</evidence>
<proteinExistence type="predicted"/>
<keyword evidence="2" id="KW-1185">Reference proteome</keyword>
<sequence length="72" mass="8004">MGDDDDKGIPVFTTEFAYTQLRVDRSRTTISSRMRNSADGQCPVGKVDVKKRAGAVWSFAHEVRGTNIQEEA</sequence>
<reference evidence="1 2" key="1">
    <citation type="journal article" date="2018" name="Sci. Rep.">
        <title>Genome sequence of the cauliflower mushroom Sparassis crispa (Hanabiratake) and its association with beneficial usage.</title>
        <authorList>
            <person name="Kiyama R."/>
            <person name="Furutani Y."/>
            <person name="Kawaguchi K."/>
            <person name="Nakanishi T."/>
        </authorList>
    </citation>
    <scope>NUCLEOTIDE SEQUENCE [LARGE SCALE GENOMIC DNA]</scope>
</reference>
<dbReference type="AlphaFoldDB" id="A0A401GVX6"/>
<dbReference type="GeneID" id="38783294"/>
<comment type="caution">
    <text evidence="1">The sequence shown here is derived from an EMBL/GenBank/DDBJ whole genome shotgun (WGS) entry which is preliminary data.</text>
</comment>